<reference evidence="5 6" key="1">
    <citation type="journal article" date="2022" name="Nat. Plants">
        <title>Genomes of leafy and leafless Platanthera orchids illuminate the evolution of mycoheterotrophy.</title>
        <authorList>
            <person name="Li M.H."/>
            <person name="Liu K.W."/>
            <person name="Li Z."/>
            <person name="Lu H.C."/>
            <person name="Ye Q.L."/>
            <person name="Zhang D."/>
            <person name="Wang J.Y."/>
            <person name="Li Y.F."/>
            <person name="Zhong Z.M."/>
            <person name="Liu X."/>
            <person name="Yu X."/>
            <person name="Liu D.K."/>
            <person name="Tu X.D."/>
            <person name="Liu B."/>
            <person name="Hao Y."/>
            <person name="Liao X.Y."/>
            <person name="Jiang Y.T."/>
            <person name="Sun W.H."/>
            <person name="Chen J."/>
            <person name="Chen Y.Q."/>
            <person name="Ai Y."/>
            <person name="Zhai J.W."/>
            <person name="Wu S.S."/>
            <person name="Zhou Z."/>
            <person name="Hsiao Y.Y."/>
            <person name="Wu W.L."/>
            <person name="Chen Y.Y."/>
            <person name="Lin Y.F."/>
            <person name="Hsu J.L."/>
            <person name="Li C.Y."/>
            <person name="Wang Z.W."/>
            <person name="Zhao X."/>
            <person name="Zhong W.Y."/>
            <person name="Ma X.K."/>
            <person name="Ma L."/>
            <person name="Huang J."/>
            <person name="Chen G.Z."/>
            <person name="Huang M.Z."/>
            <person name="Huang L."/>
            <person name="Peng D.H."/>
            <person name="Luo Y.B."/>
            <person name="Zou S.Q."/>
            <person name="Chen S.P."/>
            <person name="Lan S."/>
            <person name="Tsai W.C."/>
            <person name="Van de Peer Y."/>
            <person name="Liu Z.J."/>
        </authorList>
    </citation>
    <scope>NUCLEOTIDE SEQUENCE [LARGE SCALE GENOMIC DNA]</scope>
    <source>
        <strain evidence="5">Lor288</strain>
    </source>
</reference>
<dbReference type="PANTHER" id="PTHR10209">
    <property type="entry name" value="OXIDOREDUCTASE, 2OG-FE II OXYGENASE FAMILY PROTEIN"/>
    <property type="match status" value="1"/>
</dbReference>
<keyword evidence="1" id="KW-0479">Metal-binding</keyword>
<name>A0ABR2LIN1_9ASPA</name>
<sequence length="186" mass="20579">MDVTGVATSHTIAGSSAPLAVETIAIRELPAVDFSLLVNGTPNQRSEIIRNIGEFCSEWGCFSLINHGVPEIVRSSMVEAFREFFDLTVEERKELMGKKIFDPIRHEAGLNTTTEGQQYWRDFVRIFVHPAFHSPSQPPHFSFFRPEDIACLLLGLMVWNLELAASARSGGGGGGGGRGWSWRRSS</sequence>
<dbReference type="PANTHER" id="PTHR10209:SF460">
    <property type="entry name" value="FE2OG DIOXYGENASE DOMAIN-CONTAINING PROTEIN"/>
    <property type="match status" value="1"/>
</dbReference>
<keyword evidence="3" id="KW-0408">Iron</keyword>
<evidence type="ECO:0000313" key="5">
    <source>
        <dbReference type="EMBL" id="KAK8942021.1"/>
    </source>
</evidence>
<proteinExistence type="predicted"/>
<dbReference type="SUPFAM" id="SSF51197">
    <property type="entry name" value="Clavaminate synthase-like"/>
    <property type="match status" value="1"/>
</dbReference>
<dbReference type="Pfam" id="PF14226">
    <property type="entry name" value="DIOX_N"/>
    <property type="match status" value="1"/>
</dbReference>
<protein>
    <recommendedName>
        <fullName evidence="4">Non-haem dioxygenase N-terminal domain-containing protein</fullName>
    </recommendedName>
</protein>
<accession>A0ABR2LIN1</accession>
<comment type="caution">
    <text evidence="5">The sequence shown here is derived from an EMBL/GenBank/DDBJ whole genome shotgun (WGS) entry which is preliminary data.</text>
</comment>
<evidence type="ECO:0000256" key="1">
    <source>
        <dbReference type="ARBA" id="ARBA00022723"/>
    </source>
</evidence>
<organism evidence="5 6">
    <name type="scientific">Platanthera guangdongensis</name>
    <dbReference type="NCBI Taxonomy" id="2320717"/>
    <lineage>
        <taxon>Eukaryota</taxon>
        <taxon>Viridiplantae</taxon>
        <taxon>Streptophyta</taxon>
        <taxon>Embryophyta</taxon>
        <taxon>Tracheophyta</taxon>
        <taxon>Spermatophyta</taxon>
        <taxon>Magnoliopsida</taxon>
        <taxon>Liliopsida</taxon>
        <taxon>Asparagales</taxon>
        <taxon>Orchidaceae</taxon>
        <taxon>Orchidoideae</taxon>
        <taxon>Orchideae</taxon>
        <taxon>Orchidinae</taxon>
        <taxon>Platanthera</taxon>
    </lineage>
</organism>
<evidence type="ECO:0000259" key="4">
    <source>
        <dbReference type="Pfam" id="PF14226"/>
    </source>
</evidence>
<dbReference type="Proteomes" id="UP001412067">
    <property type="component" value="Unassembled WGS sequence"/>
</dbReference>
<evidence type="ECO:0000256" key="3">
    <source>
        <dbReference type="ARBA" id="ARBA00023004"/>
    </source>
</evidence>
<gene>
    <name evidence="5" type="ORF">KSP40_PGU020283</name>
</gene>
<dbReference type="InterPro" id="IPR026992">
    <property type="entry name" value="DIOX_N"/>
</dbReference>
<dbReference type="EMBL" id="JBBWWR010000019">
    <property type="protein sequence ID" value="KAK8942021.1"/>
    <property type="molecule type" value="Genomic_DNA"/>
</dbReference>
<dbReference type="InterPro" id="IPR027443">
    <property type="entry name" value="IPNS-like_sf"/>
</dbReference>
<keyword evidence="2" id="KW-0560">Oxidoreductase</keyword>
<keyword evidence="6" id="KW-1185">Reference proteome</keyword>
<evidence type="ECO:0000313" key="6">
    <source>
        <dbReference type="Proteomes" id="UP001412067"/>
    </source>
</evidence>
<feature type="domain" description="Non-haem dioxygenase N-terminal" evidence="4">
    <location>
        <begin position="29"/>
        <end position="134"/>
    </location>
</feature>
<dbReference type="Gene3D" id="2.60.120.330">
    <property type="entry name" value="B-lactam Antibiotic, Isopenicillin N Synthase, Chain"/>
    <property type="match status" value="1"/>
</dbReference>
<evidence type="ECO:0000256" key="2">
    <source>
        <dbReference type="ARBA" id="ARBA00023002"/>
    </source>
</evidence>